<dbReference type="EMBL" id="JANHOH010000006">
    <property type="protein sequence ID" value="MCQ6960132.1"/>
    <property type="molecule type" value="Genomic_DNA"/>
</dbReference>
<sequence>MTPIEQTLWQKIQDFELDEPVADFKFSARLARENGWTLTYAKRVISEYKKFIFLCCISEQGVTPSDPVDQAWHLHLTFTRSYWTELCKNTLNREIHHNPTKGGKQEATKFNGFYTSSHKLYTQKFGEQPPADIWQDNHTRFSDINFQRVNIGRYWLIKKPRLSVYGLTLVMLLIACTTFIQASESMVAPLLMLGIAAIVVIGVYRWESNPNRGKGNNDGNGNSGCGTAGSGCNGDGFTSHHGGHHGGHDSGGDSGCSGCSGSGCSGCGSD</sequence>
<dbReference type="RefSeq" id="WP_256540319.1">
    <property type="nucleotide sequence ID" value="NZ_JANHOH010000006.1"/>
</dbReference>
<organism evidence="2 3">
    <name type="scientific">Mucilaginibacter aquariorum</name>
    <dbReference type="NCBI Taxonomy" id="2967225"/>
    <lineage>
        <taxon>Bacteria</taxon>
        <taxon>Pseudomonadati</taxon>
        <taxon>Bacteroidota</taxon>
        <taxon>Sphingobacteriia</taxon>
        <taxon>Sphingobacteriales</taxon>
        <taxon>Sphingobacteriaceae</taxon>
        <taxon>Mucilaginibacter</taxon>
    </lineage>
</organism>
<keyword evidence="1" id="KW-0472">Membrane</keyword>
<gene>
    <name evidence="2" type="ORF">NPE20_19290</name>
</gene>
<evidence type="ECO:0000313" key="2">
    <source>
        <dbReference type="EMBL" id="MCQ6960132.1"/>
    </source>
</evidence>
<name>A0ABT1T6C1_9SPHI</name>
<evidence type="ECO:0000313" key="3">
    <source>
        <dbReference type="Proteomes" id="UP001204376"/>
    </source>
</evidence>
<feature type="transmembrane region" description="Helical" evidence="1">
    <location>
        <begin position="162"/>
        <end position="180"/>
    </location>
</feature>
<accession>A0ABT1T6C1</accession>
<keyword evidence="1" id="KW-1133">Transmembrane helix</keyword>
<feature type="transmembrane region" description="Helical" evidence="1">
    <location>
        <begin position="186"/>
        <end position="204"/>
    </location>
</feature>
<proteinExistence type="predicted"/>
<keyword evidence="3" id="KW-1185">Reference proteome</keyword>
<dbReference type="Proteomes" id="UP001204376">
    <property type="component" value="Unassembled WGS sequence"/>
</dbReference>
<reference evidence="2 3" key="1">
    <citation type="submission" date="2022-07" db="EMBL/GenBank/DDBJ databases">
        <title>Mucilaginibacter sp. JC4.</title>
        <authorList>
            <person name="Le V."/>
            <person name="Ko S.-R."/>
            <person name="Ahn C.-Y."/>
            <person name="Oh H.-M."/>
        </authorList>
    </citation>
    <scope>NUCLEOTIDE SEQUENCE [LARGE SCALE GENOMIC DNA]</scope>
    <source>
        <strain evidence="2 3">JC4</strain>
    </source>
</reference>
<evidence type="ECO:0008006" key="4">
    <source>
        <dbReference type="Google" id="ProtNLM"/>
    </source>
</evidence>
<keyword evidence="1" id="KW-0812">Transmembrane</keyword>
<evidence type="ECO:0000256" key="1">
    <source>
        <dbReference type="SAM" id="Phobius"/>
    </source>
</evidence>
<comment type="caution">
    <text evidence="2">The sequence shown here is derived from an EMBL/GenBank/DDBJ whole genome shotgun (WGS) entry which is preliminary data.</text>
</comment>
<protein>
    <recommendedName>
        <fullName evidence="4">TIGR04222 domain-containing membrane protein</fullName>
    </recommendedName>
</protein>